<proteinExistence type="predicted"/>
<organism evidence="1 2">
    <name type="scientific">Zostera marina</name>
    <name type="common">Eelgrass</name>
    <dbReference type="NCBI Taxonomy" id="29655"/>
    <lineage>
        <taxon>Eukaryota</taxon>
        <taxon>Viridiplantae</taxon>
        <taxon>Streptophyta</taxon>
        <taxon>Embryophyta</taxon>
        <taxon>Tracheophyta</taxon>
        <taxon>Spermatophyta</taxon>
        <taxon>Magnoliopsida</taxon>
        <taxon>Liliopsida</taxon>
        <taxon>Zosteraceae</taxon>
        <taxon>Zostera</taxon>
    </lineage>
</organism>
<name>A0A0K9Q1J5_ZOSMR</name>
<comment type="caution">
    <text evidence="1">The sequence shown here is derived from an EMBL/GenBank/DDBJ whole genome shotgun (WGS) entry which is preliminary data.</text>
</comment>
<dbReference type="Proteomes" id="UP000036987">
    <property type="component" value="Unassembled WGS sequence"/>
</dbReference>
<dbReference type="STRING" id="29655.A0A0K9Q1J5"/>
<sequence>MIFFSDARDVVSGIPPNTTLTIDLELVSLMHVVDVSGDLMVLKKIMKKGEEGSSRPEDGLSVWIKSTGKL</sequence>
<keyword evidence="2" id="KW-1185">Reference proteome</keyword>
<dbReference type="EMBL" id="LFYR01000338">
    <property type="protein sequence ID" value="KMZ74407.1"/>
    <property type="molecule type" value="Genomic_DNA"/>
</dbReference>
<evidence type="ECO:0000313" key="1">
    <source>
        <dbReference type="EMBL" id="KMZ74407.1"/>
    </source>
</evidence>
<protein>
    <submittedName>
        <fullName evidence="1">Uncharacterized protein</fullName>
    </submittedName>
</protein>
<feature type="non-terminal residue" evidence="1">
    <location>
        <position position="70"/>
    </location>
</feature>
<reference evidence="2" key="1">
    <citation type="journal article" date="2016" name="Nature">
        <title>The genome of the seagrass Zostera marina reveals angiosperm adaptation to the sea.</title>
        <authorList>
            <person name="Olsen J.L."/>
            <person name="Rouze P."/>
            <person name="Verhelst B."/>
            <person name="Lin Y.-C."/>
            <person name="Bayer T."/>
            <person name="Collen J."/>
            <person name="Dattolo E."/>
            <person name="De Paoli E."/>
            <person name="Dittami S."/>
            <person name="Maumus F."/>
            <person name="Michel G."/>
            <person name="Kersting A."/>
            <person name="Lauritano C."/>
            <person name="Lohaus R."/>
            <person name="Toepel M."/>
            <person name="Tonon T."/>
            <person name="Vanneste K."/>
            <person name="Amirebrahimi M."/>
            <person name="Brakel J."/>
            <person name="Bostroem C."/>
            <person name="Chovatia M."/>
            <person name="Grimwood J."/>
            <person name="Jenkins J.W."/>
            <person name="Jueterbock A."/>
            <person name="Mraz A."/>
            <person name="Stam W.T."/>
            <person name="Tice H."/>
            <person name="Bornberg-Bauer E."/>
            <person name="Green P.J."/>
            <person name="Pearson G.A."/>
            <person name="Procaccini G."/>
            <person name="Duarte C.M."/>
            <person name="Schmutz J."/>
            <person name="Reusch T.B.H."/>
            <person name="Van de Peer Y."/>
        </authorList>
    </citation>
    <scope>NUCLEOTIDE SEQUENCE [LARGE SCALE GENOMIC DNA]</scope>
    <source>
        <strain evidence="2">cv. Finnish</strain>
    </source>
</reference>
<dbReference type="AlphaFoldDB" id="A0A0K9Q1J5"/>
<gene>
    <name evidence="1" type="ORF">ZOSMA_12G00950</name>
</gene>
<evidence type="ECO:0000313" key="2">
    <source>
        <dbReference type="Proteomes" id="UP000036987"/>
    </source>
</evidence>
<accession>A0A0K9Q1J5</accession>
<dbReference type="OrthoDB" id="638728at2759"/>